<feature type="disulfide bond" description="Redox-active" evidence="5">
    <location>
        <begin position="44"/>
        <end position="49"/>
    </location>
</feature>
<dbReference type="PANTHER" id="PTHR43014:SF5">
    <property type="entry name" value="GLUTATHIONE REDUCTASE (NADPH)"/>
    <property type="match status" value="1"/>
</dbReference>
<dbReference type="PRINTS" id="PR00411">
    <property type="entry name" value="PNDRDTASEI"/>
</dbReference>
<evidence type="ECO:0000259" key="7">
    <source>
        <dbReference type="Pfam" id="PF07992"/>
    </source>
</evidence>
<keyword evidence="3 4" id="KW-0274">FAD</keyword>
<feature type="binding site" evidence="4">
    <location>
        <begin position="174"/>
        <end position="181"/>
    </location>
    <ligand>
        <name>NAD(+)</name>
        <dbReference type="ChEBI" id="CHEBI:57540"/>
    </ligand>
</feature>
<dbReference type="PRINTS" id="PR00368">
    <property type="entry name" value="FADPNR"/>
</dbReference>
<feature type="binding site" evidence="4">
    <location>
        <position position="264"/>
    </location>
    <ligand>
        <name>NAD(+)</name>
        <dbReference type="ChEBI" id="CHEBI:57540"/>
    </ligand>
</feature>
<accession>A0A495PYH8</accession>
<dbReference type="SUPFAM" id="SSF51905">
    <property type="entry name" value="FAD/NAD(P)-binding domain"/>
    <property type="match status" value="1"/>
</dbReference>
<dbReference type="InterPro" id="IPR016156">
    <property type="entry name" value="FAD/NAD-linked_Rdtase_dimer_sf"/>
</dbReference>
<dbReference type="GO" id="GO:0000166">
    <property type="term" value="F:nucleotide binding"/>
    <property type="evidence" value="ECO:0007669"/>
    <property type="project" value="UniProtKB-KW"/>
</dbReference>
<comment type="similarity">
    <text evidence="1">Belongs to the class-I pyridine nucleotide-disulfide oxidoreductase family.</text>
</comment>
<evidence type="ECO:0000256" key="4">
    <source>
        <dbReference type="PIRSR" id="PIRSR000350-3"/>
    </source>
</evidence>
<evidence type="ECO:0000256" key="5">
    <source>
        <dbReference type="PIRSR" id="PIRSR000350-4"/>
    </source>
</evidence>
<dbReference type="OrthoDB" id="9800167at2"/>
<feature type="binding site" evidence="4">
    <location>
        <position position="53"/>
    </location>
    <ligand>
        <name>FAD</name>
        <dbReference type="ChEBI" id="CHEBI:57692"/>
    </ligand>
</feature>
<dbReference type="Pfam" id="PF02852">
    <property type="entry name" value="Pyr_redox_dim"/>
    <property type="match status" value="1"/>
</dbReference>
<protein>
    <submittedName>
        <fullName evidence="8">Glutathione reductase (NADPH)</fullName>
    </submittedName>
</protein>
<dbReference type="InterPro" id="IPR001100">
    <property type="entry name" value="Pyr_nuc-diS_OxRdtase"/>
</dbReference>
<feature type="binding site" evidence="4">
    <location>
        <position position="305"/>
    </location>
    <ligand>
        <name>NAD(+)</name>
        <dbReference type="ChEBI" id="CHEBI:57540"/>
    </ligand>
</feature>
<evidence type="ECO:0000259" key="6">
    <source>
        <dbReference type="Pfam" id="PF02852"/>
    </source>
</evidence>
<sequence>MSGFEEYDVFVIGSGTAGKLVATTCAKEGLKVAITDNREFGGTCPNRGCDPKKVLFGLTEILDRSYKMMGKGIVKMPVTNWEDLMDFKKTFVNAVPAKTEKDLKALGIKMYHQSPKFLDKNTLSVEGKTVNAKKIVIATGKIPLELKIPGREHALTSDDFLNLRKLPETMLFIGAGYIGMEFAHIAARFGVKVTMIDTGERPLHNFDEDMVSHLQKASEELGIKFIFNAEVIEIEKLRKNFRVTANQKGKEISEAVELVFNTAGRIPSIEDLDLEKGNVSFSNRGVLVNKHLQNTSNESVFACGDVSDSDGLPLTPLSSEEGKIVSENILKKGMPAISEYAPQPSVVFTLPNLASVGLSEKEAKAQGLEYRLENKLVPSWFNAKRINADEYAYKTLVDTKTGLILGAHLVGPEAAEIINLFSMAMAGNLSCEIVRKMIFAYPTWGSDIKSML</sequence>
<evidence type="ECO:0000256" key="1">
    <source>
        <dbReference type="ARBA" id="ARBA00007532"/>
    </source>
</evidence>
<evidence type="ECO:0000313" key="8">
    <source>
        <dbReference type="EMBL" id="RKS55767.1"/>
    </source>
</evidence>
<evidence type="ECO:0000256" key="2">
    <source>
        <dbReference type="ARBA" id="ARBA00022630"/>
    </source>
</evidence>
<name>A0A495PYH8_9FLAO</name>
<dbReference type="InterPro" id="IPR004099">
    <property type="entry name" value="Pyr_nucl-diS_OxRdtase_dimer"/>
</dbReference>
<gene>
    <name evidence="8" type="ORF">BC962_0737</name>
</gene>
<dbReference type="RefSeq" id="WP_121344529.1">
    <property type="nucleotide sequence ID" value="NZ_RBLG01000001.1"/>
</dbReference>
<dbReference type="EMBL" id="RBLG01000001">
    <property type="protein sequence ID" value="RKS55767.1"/>
    <property type="molecule type" value="Genomic_DNA"/>
</dbReference>
<dbReference type="InterPro" id="IPR023753">
    <property type="entry name" value="FAD/NAD-binding_dom"/>
</dbReference>
<dbReference type="AlphaFoldDB" id="A0A495PYH8"/>
<feature type="domain" description="Pyridine nucleotide-disulphide oxidoreductase dimerisation" evidence="6">
    <location>
        <begin position="344"/>
        <end position="449"/>
    </location>
</feature>
<dbReference type="InterPro" id="IPR036188">
    <property type="entry name" value="FAD/NAD-bd_sf"/>
</dbReference>
<comment type="caution">
    <text evidence="8">The sequence shown here is derived from an EMBL/GenBank/DDBJ whole genome shotgun (WGS) entry which is preliminary data.</text>
</comment>
<dbReference type="Gene3D" id="3.30.390.30">
    <property type="match status" value="1"/>
</dbReference>
<keyword evidence="9" id="KW-1185">Reference proteome</keyword>
<reference evidence="8 9" key="1">
    <citation type="submission" date="2018-10" db="EMBL/GenBank/DDBJ databases">
        <title>Genomic Encyclopedia of Archaeal and Bacterial Type Strains, Phase II (KMG-II): from individual species to whole genera.</title>
        <authorList>
            <person name="Goeker M."/>
        </authorList>
    </citation>
    <scope>NUCLEOTIDE SEQUENCE [LARGE SCALE GENOMIC DNA]</scope>
    <source>
        <strain evidence="8 9">DSM 19839</strain>
    </source>
</reference>
<evidence type="ECO:0000313" key="9">
    <source>
        <dbReference type="Proteomes" id="UP000276282"/>
    </source>
</evidence>
<dbReference type="PANTHER" id="PTHR43014">
    <property type="entry name" value="MERCURIC REDUCTASE"/>
    <property type="match status" value="1"/>
</dbReference>
<evidence type="ECO:0000256" key="3">
    <source>
        <dbReference type="ARBA" id="ARBA00022827"/>
    </source>
</evidence>
<organism evidence="8 9">
    <name type="scientific">Gillisia mitskevichiae</name>
    <dbReference type="NCBI Taxonomy" id="270921"/>
    <lineage>
        <taxon>Bacteria</taxon>
        <taxon>Pseudomonadati</taxon>
        <taxon>Bacteroidota</taxon>
        <taxon>Flavobacteriia</taxon>
        <taxon>Flavobacteriales</taxon>
        <taxon>Flavobacteriaceae</taxon>
        <taxon>Gillisia</taxon>
    </lineage>
</organism>
<dbReference type="GO" id="GO:0016491">
    <property type="term" value="F:oxidoreductase activity"/>
    <property type="evidence" value="ECO:0007669"/>
    <property type="project" value="InterPro"/>
</dbReference>
<comment type="cofactor">
    <cofactor evidence="4">
        <name>FAD</name>
        <dbReference type="ChEBI" id="CHEBI:57692"/>
    </cofactor>
    <text evidence="4">Binds 1 FAD per subunit.</text>
</comment>
<keyword evidence="4" id="KW-0520">NAD</keyword>
<keyword evidence="4" id="KW-0547">Nucleotide-binding</keyword>
<dbReference type="Pfam" id="PF07992">
    <property type="entry name" value="Pyr_redox_2"/>
    <property type="match status" value="1"/>
</dbReference>
<proteinExistence type="inferred from homology"/>
<keyword evidence="2" id="KW-0285">Flavoprotein</keyword>
<feature type="domain" description="FAD/NAD(P)-binding" evidence="7">
    <location>
        <begin position="7"/>
        <end position="321"/>
    </location>
</feature>
<dbReference type="Proteomes" id="UP000276282">
    <property type="component" value="Unassembled WGS sequence"/>
</dbReference>
<dbReference type="Gene3D" id="3.50.50.60">
    <property type="entry name" value="FAD/NAD(P)-binding domain"/>
    <property type="match status" value="2"/>
</dbReference>
<dbReference type="SUPFAM" id="SSF55424">
    <property type="entry name" value="FAD/NAD-linked reductases, dimerisation (C-terminal) domain"/>
    <property type="match status" value="1"/>
</dbReference>
<dbReference type="PIRSF" id="PIRSF000350">
    <property type="entry name" value="Mercury_reductase_MerA"/>
    <property type="match status" value="1"/>
</dbReference>